<dbReference type="InterPro" id="IPR034139">
    <property type="entry name" value="TOPRIM_OLD"/>
</dbReference>
<reference evidence="3 4" key="1">
    <citation type="submission" date="2017-05" db="EMBL/GenBank/DDBJ databases">
        <title>Whole genome sequencing of Proteus mirabilis AR_0155.</title>
        <authorList>
            <person name="Conlan S."/>
            <person name="Thomas P.J."/>
            <person name="Mullikin J."/>
            <person name="Frank K.M."/>
            <person name="Segre J.A."/>
        </authorList>
    </citation>
    <scope>NUCLEOTIDE SEQUENCE [LARGE SCALE GENOMIC DNA]</scope>
    <source>
        <strain evidence="3 4">AR_0155</strain>
    </source>
</reference>
<name>A0AAJ0Y9Z3_PROMI</name>
<dbReference type="Pfam" id="PF13175">
    <property type="entry name" value="AAA_15"/>
    <property type="match status" value="1"/>
</dbReference>
<evidence type="ECO:0000313" key="4">
    <source>
        <dbReference type="Proteomes" id="UP000195540"/>
    </source>
</evidence>
<sequence>MTNALTFITEAKNKPPKSSDFNVYYLKKLLEKYNVAYQENSSFDNLLIPKLEFILKIKIDSSEYNDLITNLSNFITLSNDSLEEPIEIKVIYELKDSQIFYKNIKRIISETETEQPQADDIFKINIQLEKLCELLDDKTIVEYKVTYKNINDTDISSFSLHNLFSIKNIRANRHLNENVLSSVFQRIVSSQFEDDNSKNLFKGDIETINKTITERVQGKNESVSTILKKIEQGNHVGMQLRGNVTQQSILRNLIKYSFTDGDDFIPEDQFGLGYVNLLNIIGEIIHYIDTYEENSHQSRINLLFIEEPEIFMHPQMQEFFISRIDNAVHKALELANFVPENKKSLQCQIVVTTHSSHIVNSKIHSCNSFNNINYLTIKDKYSIAIPLNDKNILEENSPTKENDILFLKKHIKYKVSELFFSDAIIFVEGATEETLLHYYLEQNNILNNYYISIFRIDGAHSKVYFPLIKRLNIPCLIITDLDIKRYCCEKKKQHKKDDPVCPTCNNDDSYPIGYAQITSLDDRQTTNATLLYFAKNAENSISLREMTDYIEKDFLYVVYQKDSIEGQFATSLEEAIILTNHENVLLHNLISNLKPIVYKEITNGGVNKEQLKGSSFRLQQSLGNNSGKSEFASKLLYELITSDDAEKPKLPKYIKDGFSWLENKLRNEV</sequence>
<gene>
    <name evidence="3" type="ORF">AM402_10520</name>
</gene>
<evidence type="ECO:0000313" key="3">
    <source>
        <dbReference type="EMBL" id="ARX34555.1"/>
    </source>
</evidence>
<dbReference type="PANTHER" id="PTHR43581:SF2">
    <property type="entry name" value="EXCINUCLEASE ATPASE SUBUNIT"/>
    <property type="match status" value="1"/>
</dbReference>
<dbReference type="CDD" id="cd01026">
    <property type="entry name" value="TOPRIM_OLD"/>
    <property type="match status" value="1"/>
</dbReference>
<dbReference type="InterPro" id="IPR041685">
    <property type="entry name" value="AAA_GajA/Old/RecF-like"/>
</dbReference>
<evidence type="ECO:0008006" key="5">
    <source>
        <dbReference type="Google" id="ProtNLM"/>
    </source>
</evidence>
<accession>A0AAJ0Y9Z3</accession>
<dbReference type="InterPro" id="IPR051396">
    <property type="entry name" value="Bact_Antivir_Def_Nuclease"/>
</dbReference>
<dbReference type="AlphaFoldDB" id="A0AAJ0Y9Z3"/>
<dbReference type="EMBL" id="CP021694">
    <property type="protein sequence ID" value="ARX34555.1"/>
    <property type="molecule type" value="Genomic_DNA"/>
</dbReference>
<dbReference type="PANTHER" id="PTHR43581">
    <property type="entry name" value="ATP/GTP PHOSPHATASE"/>
    <property type="match status" value="1"/>
</dbReference>
<feature type="domain" description="Endonuclease GajA/Old nuclease/RecF-like AAA" evidence="1">
    <location>
        <begin position="82"/>
        <end position="359"/>
    </location>
</feature>
<dbReference type="Proteomes" id="UP000195540">
    <property type="component" value="Chromosome"/>
</dbReference>
<evidence type="ECO:0000259" key="1">
    <source>
        <dbReference type="Pfam" id="PF13175"/>
    </source>
</evidence>
<feature type="domain" description="OLD protein-like TOPRIM" evidence="2">
    <location>
        <begin position="419"/>
        <end position="482"/>
    </location>
</feature>
<organism evidence="3 4">
    <name type="scientific">Proteus mirabilis</name>
    <dbReference type="NCBI Taxonomy" id="584"/>
    <lineage>
        <taxon>Bacteria</taxon>
        <taxon>Pseudomonadati</taxon>
        <taxon>Pseudomonadota</taxon>
        <taxon>Gammaproteobacteria</taxon>
        <taxon>Enterobacterales</taxon>
        <taxon>Morganellaceae</taxon>
        <taxon>Proteus</taxon>
    </lineage>
</organism>
<protein>
    <recommendedName>
        <fullName evidence="5">ATP-dependent endonuclease</fullName>
    </recommendedName>
</protein>
<dbReference type="RefSeq" id="WP_087726502.1">
    <property type="nucleotide sequence ID" value="NZ_JAGKMK010000020.1"/>
</dbReference>
<proteinExistence type="predicted"/>
<evidence type="ECO:0000259" key="2">
    <source>
        <dbReference type="Pfam" id="PF20469"/>
    </source>
</evidence>
<dbReference type="Pfam" id="PF20469">
    <property type="entry name" value="OLD-like_TOPRIM"/>
    <property type="match status" value="1"/>
</dbReference>